<gene>
    <name evidence="2" type="ORF">PR048_025231</name>
</gene>
<evidence type="ECO:0000256" key="1">
    <source>
        <dbReference type="SAM" id="MobiDB-lite"/>
    </source>
</evidence>
<feature type="region of interest" description="Disordered" evidence="1">
    <location>
        <begin position="788"/>
        <end position="818"/>
    </location>
</feature>
<evidence type="ECO:0000313" key="2">
    <source>
        <dbReference type="EMBL" id="KAJ8874383.1"/>
    </source>
</evidence>
<feature type="region of interest" description="Disordered" evidence="1">
    <location>
        <begin position="1214"/>
        <end position="1236"/>
    </location>
</feature>
<feature type="region of interest" description="Disordered" evidence="1">
    <location>
        <begin position="1031"/>
        <end position="1050"/>
    </location>
</feature>
<proteinExistence type="predicted"/>
<sequence>MTCLALIVFSGHTFSLRRFVRKFEDGVDTAPLRATQIPQYTLQHTSLEPDGELHSVADNSYKGAMCGKRLIPVFAVRKPLLRQIKRSQAWLEASYENTREASSRANIISPLPPVRIELTTPGVQDQCSATELKRLAFFPPRGTRFDSRHLEIVPDPPFSPPSHLGADPYPACFTLIGSQHLDKWKTRRASRESPLPLHEGVALFSSAATAVESGWARAAPRIGRQATVLASPSQGAAGPFFKYRDGAIHPPVGTGPGSSLPYTGRREIVCGQKEEGSDWAEAKHCVSTPTSYMFIRLIAAGRLGTQEGRYFRAQSLSCGFYARADETNTLLCRTNFRKAVSLSLPAILPLRPPNRWGERDQALLSQVYQLSTLVDRIQNPNPIHKYLPQGFTLPQYPQYKVPSGTDAGLSKPPLQMSVGKVMTGFQTGEKSFPELHSCSANVEILHHVHQTLPLPSTTAAVATNSTCLGLIADIAHINKVSCRTSAKVTPSPWELHFPHHPFAYSWAITWSIIENILDTDRINELFQMDRRWASRDIARDLHISHNTRYIIHNCCNVSGLSGAITAIVVMDTPRKKKGLDGRAQQTSAERKGHWEKPLLANSLPTPLLQTEVTTRDPRSIIVYGRVLKKRVGISTEIEGQSESKVDKVMATVFRDAQGQRRGAIAARSRTLNVRQDLQQPVASVRHPAVRHTLSPSRAIPNQTSYVRQSVRERERERAKREDLEVTPLVCRRGHWVCTSAAASYRTDSPERTRYRLFTIKDEGLGRNWPCSGVISGNHGKLKLGWLDQKSNPGPPECESRTALPLTTDSTSPGGAKRTRPLRAGIAEVGAEPEPRQNPQPVVLLSQNWLSEHQTPRRPWFEVQTKKSSFTGPSFLPGSSNCLRSLRDTVSTNYDVYSRDKRCRVAKIKTVKPNSFGAAVAELLNCSPSTKANMGLSPTGSLPIFSQVGIVPVNAAGRRVFSRISRFAPPPHSGAAPYSPHFTIIGSQDLVAGTTRTCYGGKCYVFHNCQLNGVMCVSLRILNDFQQAHEIARDSSRKHSEKKGEKERERERGRILFTLQNFRKHGGAPEYKGGVNGIFLRKPADQHHTPARFSQAKIRERPPEGIKPEPPALQIGGAPTDWSHWRSAINGIESVARYECAPNITNLLCSAAPLLGCLGNLPASYSFPYLWIPSYRPFTVKYTQCDENTARQFRALRVGAMVHLMQWQNRPYRPYRSRASRPQAPKMGPVSKPMIGIKDKSPTSAPCGLKLQPRLLSVNVVSLIRVKAGRARGTPEVRYADLAFHDRYCHHREVSMEQCRNARAEETGNPRGNSPKQRHRQARFPVTTRESNPVRHG</sequence>
<reference evidence="2 3" key="1">
    <citation type="submission" date="2023-02" db="EMBL/GenBank/DDBJ databases">
        <title>LHISI_Scaffold_Assembly.</title>
        <authorList>
            <person name="Stuart O.P."/>
            <person name="Cleave R."/>
            <person name="Magrath M.J.L."/>
            <person name="Mikheyev A.S."/>
        </authorList>
    </citation>
    <scope>NUCLEOTIDE SEQUENCE [LARGE SCALE GENOMIC DNA]</scope>
    <source>
        <strain evidence="2">Daus_M_001</strain>
        <tissue evidence="2">Leg muscle</tissue>
    </source>
</reference>
<feature type="region of interest" description="Disordered" evidence="1">
    <location>
        <begin position="1302"/>
        <end position="1336"/>
    </location>
</feature>
<dbReference type="Proteomes" id="UP001159363">
    <property type="component" value="Chromosome 9"/>
</dbReference>
<evidence type="ECO:0000313" key="3">
    <source>
        <dbReference type="Proteomes" id="UP001159363"/>
    </source>
</evidence>
<comment type="caution">
    <text evidence="2">The sequence shown here is derived from an EMBL/GenBank/DDBJ whole genome shotgun (WGS) entry which is preliminary data.</text>
</comment>
<name>A0ABQ9GQT7_9NEOP</name>
<protein>
    <submittedName>
        <fullName evidence="2">Uncharacterized protein</fullName>
    </submittedName>
</protein>
<dbReference type="EMBL" id="JARBHB010000010">
    <property type="protein sequence ID" value="KAJ8874383.1"/>
    <property type="molecule type" value="Genomic_DNA"/>
</dbReference>
<accession>A0ABQ9GQT7</accession>
<keyword evidence="3" id="KW-1185">Reference proteome</keyword>
<organism evidence="2 3">
    <name type="scientific">Dryococelus australis</name>
    <dbReference type="NCBI Taxonomy" id="614101"/>
    <lineage>
        <taxon>Eukaryota</taxon>
        <taxon>Metazoa</taxon>
        <taxon>Ecdysozoa</taxon>
        <taxon>Arthropoda</taxon>
        <taxon>Hexapoda</taxon>
        <taxon>Insecta</taxon>
        <taxon>Pterygota</taxon>
        <taxon>Neoptera</taxon>
        <taxon>Polyneoptera</taxon>
        <taxon>Phasmatodea</taxon>
        <taxon>Verophasmatodea</taxon>
        <taxon>Anareolatae</taxon>
        <taxon>Phasmatidae</taxon>
        <taxon>Eurycanthinae</taxon>
        <taxon>Dryococelus</taxon>
    </lineage>
</organism>